<proteinExistence type="predicted"/>
<feature type="domain" description="ABC3 transporter permease C-terminal" evidence="8">
    <location>
        <begin position="259"/>
        <end position="369"/>
    </location>
</feature>
<dbReference type="EMBL" id="OZ026885">
    <property type="protein sequence ID" value="CAL1242092.1"/>
    <property type="molecule type" value="Genomic_DNA"/>
</dbReference>
<gene>
    <name evidence="10" type="ORF">MECH1_V1_P0160</name>
</gene>
<protein>
    <submittedName>
        <fullName evidence="10">MacB_PCD domain-containing protein</fullName>
    </submittedName>
</protein>
<evidence type="ECO:0000256" key="7">
    <source>
        <dbReference type="SAM" id="Phobius"/>
    </source>
</evidence>
<dbReference type="InterPro" id="IPR003838">
    <property type="entry name" value="ABC3_permease_C"/>
</dbReference>
<evidence type="ECO:0000313" key="11">
    <source>
        <dbReference type="Proteomes" id="UP001497493"/>
    </source>
</evidence>
<name>A0ABM9NN49_9GAMM</name>
<feature type="transmembrane region" description="Helical" evidence="7">
    <location>
        <begin position="340"/>
        <end position="361"/>
    </location>
</feature>
<keyword evidence="2" id="KW-0813">Transport</keyword>
<keyword evidence="3" id="KW-1003">Cell membrane</keyword>
<evidence type="ECO:0000256" key="5">
    <source>
        <dbReference type="ARBA" id="ARBA00022989"/>
    </source>
</evidence>
<dbReference type="PANTHER" id="PTHR43738:SF1">
    <property type="entry name" value="HEMIN TRANSPORT SYSTEM PERMEASE PROTEIN HRTB-RELATED"/>
    <property type="match status" value="1"/>
</dbReference>
<dbReference type="PANTHER" id="PTHR43738">
    <property type="entry name" value="ABC TRANSPORTER, MEMBRANE PROTEIN"/>
    <property type="match status" value="1"/>
</dbReference>
<keyword evidence="4 7" id="KW-0812">Transmembrane</keyword>
<evidence type="ECO:0000256" key="1">
    <source>
        <dbReference type="ARBA" id="ARBA00004651"/>
    </source>
</evidence>
<sequence>MVDLALKILLHDRLRFAITVAGVAFAVALVLIQVGLFMGLLDNASVMIEKSRAELWVTPRNTPNIDFAQPISETLVRRVRSTPGVARADNLIVLFTTIALPSGAREGLLVYALEDFGFWNLPWKVTEGNIDDLKRGRFMVLDHAADRRFGETRVGDYREVFGTRVKVIGRTRDALSFTTTPIAFMDHDRAQMLSPVDMTGRTHYILVKLAPGADVERVRRELQRRLPYQDVLTKAEFAQQSRRYWVESTGLGLNMGTTVFLGGLIGIVVVAQTLYTSAMEHLKEFATVKAIGGSNRDIYGILGKQALIAAVLGYGLGVLITHAVRPALAGIDLKLMVSPPLLVGVLIGAVVLCLAAALLSFHKVARIDPALVFRS</sequence>
<evidence type="ECO:0000256" key="3">
    <source>
        <dbReference type="ARBA" id="ARBA00022475"/>
    </source>
</evidence>
<dbReference type="RefSeq" id="WP_348759993.1">
    <property type="nucleotide sequence ID" value="NZ_OZ026885.1"/>
</dbReference>
<accession>A0ABM9NN49</accession>
<comment type="subcellular location">
    <subcellularLocation>
        <location evidence="1">Cell membrane</location>
        <topology evidence="1">Multi-pass membrane protein</topology>
    </subcellularLocation>
</comment>
<dbReference type="Pfam" id="PF12704">
    <property type="entry name" value="MacB_PCD"/>
    <property type="match status" value="1"/>
</dbReference>
<geneLocation type="plasmid" evidence="10 11">
    <name>2</name>
</geneLocation>
<evidence type="ECO:0000313" key="10">
    <source>
        <dbReference type="EMBL" id="CAL1242092.1"/>
    </source>
</evidence>
<evidence type="ECO:0000256" key="4">
    <source>
        <dbReference type="ARBA" id="ARBA00022692"/>
    </source>
</evidence>
<evidence type="ECO:0000259" key="9">
    <source>
        <dbReference type="Pfam" id="PF12704"/>
    </source>
</evidence>
<dbReference type="InterPro" id="IPR051125">
    <property type="entry name" value="ABC-4/HrtB_transporter"/>
</dbReference>
<feature type="domain" description="MacB-like periplasmic core" evidence="9">
    <location>
        <begin position="17"/>
        <end position="224"/>
    </location>
</feature>
<evidence type="ECO:0000256" key="2">
    <source>
        <dbReference type="ARBA" id="ARBA00022448"/>
    </source>
</evidence>
<keyword evidence="6 7" id="KW-0472">Membrane</keyword>
<dbReference type="InterPro" id="IPR025857">
    <property type="entry name" value="MacB_PCD"/>
</dbReference>
<dbReference type="Pfam" id="PF02687">
    <property type="entry name" value="FtsX"/>
    <property type="match status" value="1"/>
</dbReference>
<keyword evidence="10" id="KW-0614">Plasmid</keyword>
<feature type="transmembrane region" description="Helical" evidence="7">
    <location>
        <begin position="306"/>
        <end position="328"/>
    </location>
</feature>
<keyword evidence="5 7" id="KW-1133">Transmembrane helix</keyword>
<feature type="transmembrane region" description="Helical" evidence="7">
    <location>
        <begin position="16"/>
        <end position="41"/>
    </location>
</feature>
<dbReference type="Proteomes" id="UP001497493">
    <property type="component" value="Plasmid 2"/>
</dbReference>
<evidence type="ECO:0000256" key="6">
    <source>
        <dbReference type="ARBA" id="ARBA00023136"/>
    </source>
</evidence>
<feature type="transmembrane region" description="Helical" evidence="7">
    <location>
        <begin position="251"/>
        <end position="275"/>
    </location>
</feature>
<organism evidence="10 11">
    <name type="scientific">Candidatus Methylocalor cossyra</name>
    <dbReference type="NCBI Taxonomy" id="3108543"/>
    <lineage>
        <taxon>Bacteria</taxon>
        <taxon>Pseudomonadati</taxon>
        <taxon>Pseudomonadota</taxon>
        <taxon>Gammaproteobacteria</taxon>
        <taxon>Methylococcales</taxon>
        <taxon>Methylococcaceae</taxon>
        <taxon>Candidatus Methylocalor</taxon>
    </lineage>
</organism>
<keyword evidence="11" id="KW-1185">Reference proteome</keyword>
<evidence type="ECO:0000259" key="8">
    <source>
        <dbReference type="Pfam" id="PF02687"/>
    </source>
</evidence>
<reference evidence="10 11" key="1">
    <citation type="submission" date="2024-04" db="EMBL/GenBank/DDBJ databases">
        <authorList>
            <person name="Cremers G."/>
        </authorList>
    </citation>
    <scope>NUCLEOTIDE SEQUENCE [LARGE SCALE GENOMIC DNA]</scope>
    <source>
        <strain evidence="10">MeCH1-AG</strain>
        <plasmid evidence="10 11">2</plasmid>
    </source>
</reference>